<gene>
    <name evidence="2" type="ORF">SLS55_010067</name>
</gene>
<evidence type="ECO:0000313" key="3">
    <source>
        <dbReference type="Proteomes" id="UP001430584"/>
    </source>
</evidence>
<feature type="compositionally biased region" description="Polar residues" evidence="1">
    <location>
        <begin position="19"/>
        <end position="32"/>
    </location>
</feature>
<sequence>MGKRSAPAVETRSSKKARNTASYKTSDSTTYWHTKARVAKTNPKAKLAVGGRSSRRDSNASSSDTPRRNVSTRSMTLKKRTQFPFLQLPAELRNQVYDYMLGFDGVARLLTDHYEAHVHDNTLMEWPDRKVHPLLLVSKQTSREAAYILHRKTLRLPHSTTPNSLITDVASVKLLENLRKVDITRDDSFGEMHTWCDFLEFFRLIRSAVNVWTRSHKLQELTIIMKGSQVVTHLATCPAQGHCYFLDEIEKMMSSLEELRGIKTVTFGGFLEEYATEAKKWMETPPVYLFKTLDNNLRRKIYGYLVDINDANDALVKASNTAVASWNPPKTMDAIAPSMTSPNLLRVNRKINSEVLEAMYDQTFTISAPPPHHVHTCTSVTKFIGPNVLQNIRHLALDIDSRGSAFVAADWRILIKELAEKLKANSDRNLETLHINIKDAAWVKEHVQAEKKSLSGRAFKEKETDFYGLKTLGKLATKRLNYTWLRQISFGDGVSDEVKKTLRDKLCGGKSNRYFQEANSAYGLDGLVADE</sequence>
<dbReference type="PANTHER" id="PTHR42085">
    <property type="entry name" value="F-BOX DOMAIN-CONTAINING PROTEIN"/>
    <property type="match status" value="1"/>
</dbReference>
<comment type="caution">
    <text evidence="2">The sequence shown here is derived from an EMBL/GenBank/DDBJ whole genome shotgun (WGS) entry which is preliminary data.</text>
</comment>
<proteinExistence type="predicted"/>
<keyword evidence="3" id="KW-1185">Reference proteome</keyword>
<dbReference type="PANTHER" id="PTHR42085:SF1">
    <property type="entry name" value="F-BOX DOMAIN-CONTAINING PROTEIN"/>
    <property type="match status" value="1"/>
</dbReference>
<organism evidence="2 3">
    <name type="scientific">Diplodia seriata</name>
    <dbReference type="NCBI Taxonomy" id="420778"/>
    <lineage>
        <taxon>Eukaryota</taxon>
        <taxon>Fungi</taxon>
        <taxon>Dikarya</taxon>
        <taxon>Ascomycota</taxon>
        <taxon>Pezizomycotina</taxon>
        <taxon>Dothideomycetes</taxon>
        <taxon>Dothideomycetes incertae sedis</taxon>
        <taxon>Botryosphaeriales</taxon>
        <taxon>Botryosphaeriaceae</taxon>
        <taxon>Diplodia</taxon>
    </lineage>
</organism>
<dbReference type="GeneID" id="92014152"/>
<dbReference type="Proteomes" id="UP001430584">
    <property type="component" value="Unassembled WGS sequence"/>
</dbReference>
<dbReference type="RefSeq" id="XP_066628460.1">
    <property type="nucleotide sequence ID" value="XM_066781458.1"/>
</dbReference>
<reference evidence="2 3" key="1">
    <citation type="submission" date="2024-02" db="EMBL/GenBank/DDBJ databases">
        <title>De novo assembly and annotation of 12 fungi associated with fruit tree decline syndrome in Ontario, Canada.</title>
        <authorList>
            <person name="Sulman M."/>
            <person name="Ellouze W."/>
            <person name="Ilyukhin E."/>
        </authorList>
    </citation>
    <scope>NUCLEOTIDE SEQUENCE [LARGE SCALE GENOMIC DNA]</scope>
    <source>
        <strain evidence="2 3">FDS-637</strain>
    </source>
</reference>
<dbReference type="EMBL" id="JAJVCZ030000011">
    <property type="protein sequence ID" value="KAL0254589.1"/>
    <property type="molecule type" value="Genomic_DNA"/>
</dbReference>
<evidence type="ECO:0000256" key="1">
    <source>
        <dbReference type="SAM" id="MobiDB-lite"/>
    </source>
</evidence>
<feature type="region of interest" description="Disordered" evidence="1">
    <location>
        <begin position="1"/>
        <end position="76"/>
    </location>
</feature>
<dbReference type="InterPro" id="IPR038883">
    <property type="entry name" value="AN11006-like"/>
</dbReference>
<accession>A0ABR3C4Z6</accession>
<protein>
    <submittedName>
        <fullName evidence="2">Uncharacterized protein</fullName>
    </submittedName>
</protein>
<evidence type="ECO:0000313" key="2">
    <source>
        <dbReference type="EMBL" id="KAL0254589.1"/>
    </source>
</evidence>
<name>A0ABR3C4Z6_9PEZI</name>